<feature type="transmembrane region" description="Helical" evidence="1">
    <location>
        <begin position="306"/>
        <end position="325"/>
    </location>
</feature>
<feature type="transmembrane region" description="Helical" evidence="1">
    <location>
        <begin position="20"/>
        <end position="48"/>
    </location>
</feature>
<feature type="transmembrane region" description="Helical" evidence="1">
    <location>
        <begin position="104"/>
        <end position="123"/>
    </location>
</feature>
<evidence type="ECO:0000313" key="3">
    <source>
        <dbReference type="Proteomes" id="UP000600101"/>
    </source>
</evidence>
<accession>A0A9X0QUR0</accession>
<feature type="transmembrane region" description="Helical" evidence="1">
    <location>
        <begin position="129"/>
        <end position="147"/>
    </location>
</feature>
<evidence type="ECO:0000313" key="2">
    <source>
        <dbReference type="EMBL" id="MBC4014164.1"/>
    </source>
</evidence>
<reference evidence="2" key="1">
    <citation type="submission" date="2020-08" db="EMBL/GenBank/DDBJ databases">
        <authorList>
            <person name="Hu Y."/>
            <person name="Nguyen S.V."/>
            <person name="Li F."/>
            <person name="Fanning S."/>
        </authorList>
    </citation>
    <scope>NUCLEOTIDE SEQUENCE</scope>
    <source>
        <strain evidence="2">SYSU D8009</strain>
    </source>
</reference>
<name>A0A9X0QUR0_9PROT</name>
<sequence length="502" mass="54440">MTSVPHQPEAGPARVAAAPWRLAMAALLIILSAKIALVASFGSIVPFWDQWDDEAVRTYRPYLDGSLSLDGLLIPHNEHRLVLTRLLNLTVLEVVGHWDPILQMLLNALLHCAALGVVLAMLLRGLPPRRAALFAGATALVFVIPYARENTLWGFQSQIYFLLLLSLLALWCMAAGRAWSPRWWLGVLLGVLAYFGMASGALVFLAAAALHAVQMLLRRRGGRAEAIGIAALLATGLLLIRWVPTVEGHAPLKADSLGGFLAMFGRNAGWPLNLGLPGAIIVSLPGAALAWRLWRERPMPADIRWLILLLILWAGLQAAAMAWARATGAPAPRYLDILALGLLANLAALLRLPWTWLRRAAPAWLAILALGAAVAAARLPRDLHRHHEWSVAHAEVISAFLRSGDPAVFEGRQGPQELPYPTADRLHGVLADPVLRRLLPPVSSGFPAPDRASRWLTDPRWGAAAQGARQAALASPPLLFGLALVLLAWWVRTNARRPRAGG</sequence>
<proteinExistence type="predicted"/>
<feature type="transmembrane region" description="Helical" evidence="1">
    <location>
        <begin position="274"/>
        <end position="294"/>
    </location>
</feature>
<feature type="transmembrane region" description="Helical" evidence="1">
    <location>
        <begin position="185"/>
        <end position="212"/>
    </location>
</feature>
<keyword evidence="3" id="KW-1185">Reference proteome</keyword>
<evidence type="ECO:0000256" key="1">
    <source>
        <dbReference type="SAM" id="Phobius"/>
    </source>
</evidence>
<dbReference type="EMBL" id="JACOMF010000002">
    <property type="protein sequence ID" value="MBC4014164.1"/>
    <property type="molecule type" value="Genomic_DNA"/>
</dbReference>
<keyword evidence="1" id="KW-0812">Transmembrane</keyword>
<feature type="transmembrane region" description="Helical" evidence="1">
    <location>
        <begin position="337"/>
        <end position="354"/>
    </location>
</feature>
<dbReference type="AlphaFoldDB" id="A0A9X0QUR0"/>
<keyword evidence="1" id="KW-1133">Transmembrane helix</keyword>
<feature type="transmembrane region" description="Helical" evidence="1">
    <location>
        <begin position="361"/>
        <end position="379"/>
    </location>
</feature>
<feature type="transmembrane region" description="Helical" evidence="1">
    <location>
        <begin position="224"/>
        <end position="243"/>
    </location>
</feature>
<comment type="caution">
    <text evidence="2">The sequence shown here is derived from an EMBL/GenBank/DDBJ whole genome shotgun (WGS) entry which is preliminary data.</text>
</comment>
<dbReference type="RefSeq" id="WP_186768937.1">
    <property type="nucleotide sequence ID" value="NZ_JACOMF010000002.1"/>
</dbReference>
<feature type="transmembrane region" description="Helical" evidence="1">
    <location>
        <begin position="471"/>
        <end position="491"/>
    </location>
</feature>
<protein>
    <submittedName>
        <fullName evidence="2">Uncharacterized protein</fullName>
    </submittedName>
</protein>
<gene>
    <name evidence="2" type="ORF">H7965_02410</name>
</gene>
<organism evidence="2 3">
    <name type="scientific">Siccirubricoccus deserti</name>
    <dbReference type="NCBI Taxonomy" id="2013562"/>
    <lineage>
        <taxon>Bacteria</taxon>
        <taxon>Pseudomonadati</taxon>
        <taxon>Pseudomonadota</taxon>
        <taxon>Alphaproteobacteria</taxon>
        <taxon>Acetobacterales</taxon>
        <taxon>Roseomonadaceae</taxon>
        <taxon>Siccirubricoccus</taxon>
    </lineage>
</organism>
<feature type="transmembrane region" description="Helical" evidence="1">
    <location>
        <begin position="159"/>
        <end position="179"/>
    </location>
</feature>
<keyword evidence="1" id="KW-0472">Membrane</keyword>
<dbReference type="Proteomes" id="UP000600101">
    <property type="component" value="Unassembled WGS sequence"/>
</dbReference>